<dbReference type="EMBL" id="KF901147">
    <property type="protein sequence ID" value="AIF19770.1"/>
    <property type="molecule type" value="Genomic_DNA"/>
</dbReference>
<dbReference type="InterPro" id="IPR018357">
    <property type="entry name" value="Hexapep_transf_CS"/>
</dbReference>
<protein>
    <submittedName>
        <fullName evidence="5">Putative acetyltransferase</fullName>
    </submittedName>
</protein>
<dbReference type="PANTHER" id="PTHR43300">
    <property type="entry name" value="ACETYLTRANSFERASE"/>
    <property type="match status" value="1"/>
</dbReference>
<dbReference type="PROSITE" id="PS00101">
    <property type="entry name" value="HEXAPEP_TRANSFERASES"/>
    <property type="match status" value="1"/>
</dbReference>
<evidence type="ECO:0000313" key="5">
    <source>
        <dbReference type="EMBL" id="AIF19770.1"/>
    </source>
</evidence>
<dbReference type="GO" id="GO:0016740">
    <property type="term" value="F:transferase activity"/>
    <property type="evidence" value="ECO:0007669"/>
    <property type="project" value="UniProtKB-KW"/>
</dbReference>
<dbReference type="GO" id="GO:0019877">
    <property type="term" value="P:diaminopimelate biosynthetic process"/>
    <property type="evidence" value="ECO:0007669"/>
    <property type="project" value="UniProtKB-KW"/>
</dbReference>
<feature type="non-terminal residue" evidence="5">
    <location>
        <position position="1"/>
    </location>
</feature>
<accession>A0A075HW12</accession>
<dbReference type="CDD" id="cd03358">
    <property type="entry name" value="LbH_WxcM_N_like"/>
    <property type="match status" value="1"/>
</dbReference>
<dbReference type="InterPro" id="IPR050179">
    <property type="entry name" value="Trans_hexapeptide_repeat"/>
</dbReference>
<dbReference type="Pfam" id="PF00132">
    <property type="entry name" value="Hexapep"/>
    <property type="match status" value="2"/>
</dbReference>
<dbReference type="Gene3D" id="2.160.10.10">
    <property type="entry name" value="Hexapeptide repeat proteins"/>
    <property type="match status" value="1"/>
</dbReference>
<proteinExistence type="predicted"/>
<dbReference type="PANTHER" id="PTHR43300:SF10">
    <property type="entry name" value="2,3,4,5-TETRAHYDROPYRIDINE-2,6-DICARBOXYLATE N-ACETYLTRANSFERASE"/>
    <property type="match status" value="1"/>
</dbReference>
<keyword evidence="2 5" id="KW-0808">Transferase</keyword>
<evidence type="ECO:0000256" key="4">
    <source>
        <dbReference type="ARBA" id="ARBA00023154"/>
    </source>
</evidence>
<keyword evidence="4" id="KW-0457">Lysine biosynthesis</keyword>
<organism evidence="5">
    <name type="scientific">uncultured marine group II/III euryarchaeote KM3_87_G01</name>
    <dbReference type="NCBI Taxonomy" id="1456533"/>
    <lineage>
        <taxon>Archaea</taxon>
        <taxon>Methanobacteriati</taxon>
        <taxon>Methanobacteriota</taxon>
        <taxon>environmental samples</taxon>
    </lineage>
</organism>
<keyword evidence="1" id="KW-0028">Amino-acid biosynthesis</keyword>
<reference evidence="5" key="1">
    <citation type="journal article" date="2014" name="Genome Biol. Evol.">
        <title>Pangenome evidence for extensive interdomain horizontal transfer affecting lineage core and shell genes in uncultured planktonic thaumarchaeota and euryarchaeota.</title>
        <authorList>
            <person name="Deschamps P."/>
            <person name="Zivanovic Y."/>
            <person name="Moreira D."/>
            <person name="Rodriguez-Valera F."/>
            <person name="Lopez-Garcia P."/>
        </authorList>
    </citation>
    <scope>NUCLEOTIDE SEQUENCE</scope>
</reference>
<dbReference type="GO" id="GO:0009085">
    <property type="term" value="P:lysine biosynthetic process"/>
    <property type="evidence" value="ECO:0007669"/>
    <property type="project" value="UniProtKB-KW"/>
</dbReference>
<dbReference type="InterPro" id="IPR011004">
    <property type="entry name" value="Trimer_LpxA-like_sf"/>
</dbReference>
<dbReference type="AlphaFoldDB" id="A0A075HW12"/>
<evidence type="ECO:0000256" key="2">
    <source>
        <dbReference type="ARBA" id="ARBA00022679"/>
    </source>
</evidence>
<dbReference type="SUPFAM" id="SSF51161">
    <property type="entry name" value="Trimeric LpxA-like enzymes"/>
    <property type="match status" value="1"/>
</dbReference>
<evidence type="ECO:0000256" key="3">
    <source>
        <dbReference type="ARBA" id="ARBA00022915"/>
    </source>
</evidence>
<evidence type="ECO:0000256" key="1">
    <source>
        <dbReference type="ARBA" id="ARBA00022605"/>
    </source>
</evidence>
<dbReference type="InterPro" id="IPR001451">
    <property type="entry name" value="Hexapep"/>
</dbReference>
<sequence>DPTNYTFQNDCFIHIVQTQCLNQETVSSKSGDVVGADSEELSGKRHDLGNGSVAWGPCHIGNEVVIGSDCSVGALAHVGSEAILGDRVRIQGGAYVASICELGDDVFIGPNATLLNDRHPPSQDRRKWLPVIVKDGAVIGGGATLLPGITIGERSVIAAGSVATKDVPTSQVWAGNPARYMMSRDEYEASRIIIEGDEN</sequence>
<keyword evidence="3" id="KW-0220">Diaminopimelate biosynthesis</keyword>
<name>A0A075HW12_9EURY</name>